<dbReference type="InterPro" id="IPR017804">
    <property type="entry name" value="MeTrfase_EgtD-like"/>
</dbReference>
<dbReference type="NCBIfam" id="TIGR03438">
    <property type="entry name" value="egtD_ergothio"/>
    <property type="match status" value="1"/>
</dbReference>
<evidence type="ECO:0000256" key="1">
    <source>
        <dbReference type="ARBA" id="ARBA00022603"/>
    </source>
</evidence>
<comment type="caution">
    <text evidence="4">The sequence shown here is derived from an EMBL/GenBank/DDBJ whole genome shotgun (WGS) entry which is preliminary data.</text>
</comment>
<accession>A0A4R2KVY0</accession>
<dbReference type="OrthoDB" id="5289726at2"/>
<dbReference type="Pfam" id="PF10017">
    <property type="entry name" value="Methyltransf_33"/>
    <property type="match status" value="1"/>
</dbReference>
<dbReference type="PANTHER" id="PTHR43397">
    <property type="entry name" value="ERGOTHIONEINE BIOSYNTHESIS PROTEIN 1"/>
    <property type="match status" value="1"/>
</dbReference>
<proteinExistence type="predicted"/>
<evidence type="ECO:0000256" key="2">
    <source>
        <dbReference type="ARBA" id="ARBA00022679"/>
    </source>
</evidence>
<dbReference type="InterPro" id="IPR051128">
    <property type="entry name" value="EgtD_Methyltrsf_superfamily"/>
</dbReference>
<sequence>MTQAEPLSDQQPDQQDFLAHVLEGLDAPQKWLSPMYFYDAAGSQLFDRICEQEEYYPTRTELEIIDTRLSEIVAVVGSRALIIEPGSGSSLKTRTLLAALDDPAGYVPVEISREHLMEAVDSLREAFPDLPVLPVCADFTAPFDIPQTEQPSRQRVIFFPGSTIGNFSPPDAVTLLASLRATVASGDGLLVGVDLQKDAAVLERAYNDAAGVTAAFNLNLLQRINSELSADFNLSQFSHRALWNAQDSRIEMHLVSESDQQVQVGGCRFHFARGEHILSECSYKFSLDSFAALAAEAGWQRRQVWTDPRGYFSLQYFASATD</sequence>
<dbReference type="InterPro" id="IPR019257">
    <property type="entry name" value="MeTrfase_dom"/>
</dbReference>
<evidence type="ECO:0000313" key="5">
    <source>
        <dbReference type="Proteomes" id="UP000294980"/>
    </source>
</evidence>
<dbReference type="PANTHER" id="PTHR43397:SF1">
    <property type="entry name" value="ERGOTHIONEINE BIOSYNTHESIS PROTEIN 1"/>
    <property type="match status" value="1"/>
</dbReference>
<dbReference type="RefSeq" id="WP_117317275.1">
    <property type="nucleotide sequence ID" value="NZ_QQSW01000008.1"/>
</dbReference>
<dbReference type="GO" id="GO:0032259">
    <property type="term" value="P:methylation"/>
    <property type="evidence" value="ECO:0007669"/>
    <property type="project" value="UniProtKB-KW"/>
</dbReference>
<dbReference type="SUPFAM" id="SSF53335">
    <property type="entry name" value="S-adenosyl-L-methionine-dependent methyltransferases"/>
    <property type="match status" value="1"/>
</dbReference>
<dbReference type="PIRSF" id="PIRSF018005">
    <property type="entry name" value="UCP018005"/>
    <property type="match status" value="1"/>
</dbReference>
<keyword evidence="1 4" id="KW-0489">Methyltransferase</keyword>
<protein>
    <submittedName>
        <fullName evidence="4">Dimethylhistidine N-methyltransferase</fullName>
    </submittedName>
</protein>
<feature type="domain" description="Histidine-specific methyltransferase SAM-dependent" evidence="3">
    <location>
        <begin position="19"/>
        <end position="317"/>
    </location>
</feature>
<reference evidence="4 5" key="1">
    <citation type="submission" date="2019-03" db="EMBL/GenBank/DDBJ databases">
        <title>Genomic Encyclopedia of Type Strains, Phase IV (KMG-IV): sequencing the most valuable type-strain genomes for metagenomic binning, comparative biology and taxonomic classification.</title>
        <authorList>
            <person name="Goeker M."/>
        </authorList>
    </citation>
    <scope>NUCLEOTIDE SEQUENCE [LARGE SCALE GENOMIC DNA]</scope>
    <source>
        <strain evidence="4 5">DSM 23344</strain>
    </source>
</reference>
<dbReference type="GO" id="GO:0008168">
    <property type="term" value="F:methyltransferase activity"/>
    <property type="evidence" value="ECO:0007669"/>
    <property type="project" value="UniProtKB-KW"/>
</dbReference>
<gene>
    <name evidence="4" type="ORF">EV688_103146</name>
</gene>
<dbReference type="InterPro" id="IPR029063">
    <property type="entry name" value="SAM-dependent_MTases_sf"/>
</dbReference>
<keyword evidence="2 4" id="KW-0808">Transferase</keyword>
<dbReference type="EMBL" id="SLWX01000003">
    <property type="protein sequence ID" value="TCO77132.1"/>
    <property type="molecule type" value="Genomic_DNA"/>
</dbReference>
<evidence type="ECO:0000259" key="3">
    <source>
        <dbReference type="Pfam" id="PF10017"/>
    </source>
</evidence>
<organism evidence="4 5">
    <name type="scientific">Chromatocurvus halotolerans</name>
    <dbReference type="NCBI Taxonomy" id="1132028"/>
    <lineage>
        <taxon>Bacteria</taxon>
        <taxon>Pseudomonadati</taxon>
        <taxon>Pseudomonadota</taxon>
        <taxon>Gammaproteobacteria</taxon>
        <taxon>Cellvibrionales</taxon>
        <taxon>Halieaceae</taxon>
        <taxon>Chromatocurvus</taxon>
    </lineage>
</organism>
<dbReference type="AlphaFoldDB" id="A0A4R2KVY0"/>
<evidence type="ECO:0000313" key="4">
    <source>
        <dbReference type="EMBL" id="TCO77132.1"/>
    </source>
</evidence>
<dbReference type="Gene3D" id="3.40.50.150">
    <property type="entry name" value="Vaccinia Virus protein VP39"/>
    <property type="match status" value="1"/>
</dbReference>
<dbReference type="Proteomes" id="UP000294980">
    <property type="component" value="Unassembled WGS sequence"/>
</dbReference>
<name>A0A4R2KVY0_9GAMM</name>
<keyword evidence="5" id="KW-1185">Reference proteome</keyword>
<dbReference type="InterPro" id="IPR035094">
    <property type="entry name" value="EgtD"/>
</dbReference>